<dbReference type="RefSeq" id="WP_377983964.1">
    <property type="nucleotide sequence ID" value="NZ_JBBKXZ010000004.1"/>
</dbReference>
<dbReference type="Gene3D" id="2.40.160.20">
    <property type="match status" value="1"/>
</dbReference>
<organism evidence="2 3">
    <name type="scientific">Aquirufa avitistagni</name>
    <dbReference type="NCBI Taxonomy" id="3104728"/>
    <lineage>
        <taxon>Bacteria</taxon>
        <taxon>Pseudomonadati</taxon>
        <taxon>Bacteroidota</taxon>
        <taxon>Cytophagia</taxon>
        <taxon>Cytophagales</taxon>
        <taxon>Flectobacillaceae</taxon>
        <taxon>Aquirufa</taxon>
    </lineage>
</organism>
<dbReference type="Proteomes" id="UP001598138">
    <property type="component" value="Unassembled WGS sequence"/>
</dbReference>
<evidence type="ECO:0000313" key="3">
    <source>
        <dbReference type="Proteomes" id="UP001598138"/>
    </source>
</evidence>
<dbReference type="InterPro" id="IPR045743">
    <property type="entry name" value="DUF6089"/>
</dbReference>
<sequence length="227" mass="25598">MNRFLLFVGLICCSMVSELQAQRWALSATTGTNLYKGDLSDWKLLPNLNQLKDFTSTVKFDVRYQRTQAFAYRGQVSIGRINGSGFNNPSPNFDFNSDSFKSSLVEFSGIVDYNFLDYQTDKKIKNWSPYLYAGLTYLFVNPKGGTDPGLPFFTWAIPYGVGVKYQLTPRLGLQWEFGSSKAFSDMLDNTPSEGGSISNFTTQRTDQVLQSSITVTYVIKSVFCPRE</sequence>
<comment type="caution">
    <text evidence="2">The sequence shown here is derived from an EMBL/GenBank/DDBJ whole genome shotgun (WGS) entry which is preliminary data.</text>
</comment>
<proteinExistence type="predicted"/>
<evidence type="ECO:0000259" key="1">
    <source>
        <dbReference type="Pfam" id="PF19573"/>
    </source>
</evidence>
<dbReference type="Pfam" id="PF19573">
    <property type="entry name" value="DUF6089"/>
    <property type="match status" value="1"/>
</dbReference>
<dbReference type="EMBL" id="JBBKXZ010000004">
    <property type="protein sequence ID" value="MFD3395091.1"/>
    <property type="molecule type" value="Genomic_DNA"/>
</dbReference>
<gene>
    <name evidence="2" type="ORF">U0R10_10710</name>
</gene>
<keyword evidence="3" id="KW-1185">Reference proteome</keyword>
<protein>
    <submittedName>
        <fullName evidence="2">DUF6089 family protein</fullName>
    </submittedName>
</protein>
<dbReference type="SUPFAM" id="SSF56925">
    <property type="entry name" value="OMPA-like"/>
    <property type="match status" value="1"/>
</dbReference>
<evidence type="ECO:0000313" key="2">
    <source>
        <dbReference type="EMBL" id="MFD3395091.1"/>
    </source>
</evidence>
<name>A0ABW6DDW3_9BACT</name>
<reference evidence="2 3" key="1">
    <citation type="submission" date="2024-03" db="EMBL/GenBank/DDBJ databases">
        <title>Aquirufa genome sequencing.</title>
        <authorList>
            <person name="Pitt A."/>
            <person name="Hahn M.W."/>
        </authorList>
    </citation>
    <scope>NUCLEOTIDE SEQUENCE [LARGE SCALE GENOMIC DNA]</scope>
    <source>
        <strain evidence="2 3">OSTEICH-129V</strain>
    </source>
</reference>
<feature type="domain" description="DUF6089" evidence="1">
    <location>
        <begin position="6"/>
        <end position="224"/>
    </location>
</feature>
<dbReference type="InterPro" id="IPR011250">
    <property type="entry name" value="OMP/PagP_B-barrel"/>
</dbReference>
<accession>A0ABW6DDW3</accession>